<feature type="transmembrane region" description="Helical" evidence="7">
    <location>
        <begin position="111"/>
        <end position="128"/>
    </location>
</feature>
<keyword evidence="6" id="KW-0325">Glycoprotein</keyword>
<protein>
    <submittedName>
        <fullName evidence="10">DUF4239 domain-containing protein</fullName>
    </submittedName>
</protein>
<dbReference type="PANTHER" id="PTHR11238">
    <property type="entry name" value="PROMININ ISOFORM D-RELATED"/>
    <property type="match status" value="1"/>
</dbReference>
<comment type="subcellular location">
    <subcellularLocation>
        <location evidence="1">Membrane</location>
        <topology evidence="1">Multi-pass membrane protein</topology>
    </subcellularLocation>
</comment>
<reference evidence="8 9" key="2">
    <citation type="submission" date="2018-11" db="EMBL/GenBank/DDBJ databases">
        <authorList>
            <consortium name="Pathogen Informatics"/>
        </authorList>
    </citation>
    <scope>NUCLEOTIDE SEQUENCE [LARGE SCALE GENOMIC DNA]</scope>
</reference>
<reference evidence="10" key="1">
    <citation type="submission" date="2017-02" db="UniProtKB">
        <authorList>
            <consortium name="WormBaseParasite"/>
        </authorList>
    </citation>
    <scope>IDENTIFICATION</scope>
</reference>
<keyword evidence="4 7" id="KW-1133">Transmembrane helix</keyword>
<gene>
    <name evidence="8" type="ORF">TCLT_LOCUS5926</name>
</gene>
<dbReference type="PANTHER" id="PTHR11238:SF9">
    <property type="entry name" value="PROMININ, ISOFORM D"/>
    <property type="match status" value="1"/>
</dbReference>
<accession>A0A0N5CZL1</accession>
<evidence type="ECO:0000313" key="8">
    <source>
        <dbReference type="EMBL" id="VDN03226.1"/>
    </source>
</evidence>
<dbReference type="OMA" id="IWHNTGL"/>
<feature type="transmembrane region" description="Helical" evidence="7">
    <location>
        <begin position="355"/>
        <end position="376"/>
    </location>
</feature>
<dbReference type="InterPro" id="IPR008795">
    <property type="entry name" value="Prominin"/>
</dbReference>
<evidence type="ECO:0000256" key="3">
    <source>
        <dbReference type="ARBA" id="ARBA00022692"/>
    </source>
</evidence>
<evidence type="ECO:0000256" key="5">
    <source>
        <dbReference type="ARBA" id="ARBA00023136"/>
    </source>
</evidence>
<keyword evidence="9" id="KW-1185">Reference proteome</keyword>
<dbReference type="EMBL" id="UYYF01004373">
    <property type="protein sequence ID" value="VDN03226.1"/>
    <property type="molecule type" value="Genomic_DNA"/>
</dbReference>
<dbReference type="OrthoDB" id="5844315at2759"/>
<dbReference type="AlphaFoldDB" id="A0A0N5CZL1"/>
<evidence type="ECO:0000256" key="1">
    <source>
        <dbReference type="ARBA" id="ARBA00004141"/>
    </source>
</evidence>
<dbReference type="GO" id="GO:0016020">
    <property type="term" value="C:membrane"/>
    <property type="evidence" value="ECO:0007669"/>
    <property type="project" value="UniProtKB-SubCell"/>
</dbReference>
<feature type="transmembrane region" description="Helical" evidence="7">
    <location>
        <begin position="282"/>
        <end position="301"/>
    </location>
</feature>
<feature type="transmembrane region" description="Helical" evidence="7">
    <location>
        <begin position="83"/>
        <end position="105"/>
    </location>
</feature>
<evidence type="ECO:0000256" key="6">
    <source>
        <dbReference type="ARBA" id="ARBA00023180"/>
    </source>
</evidence>
<dbReference type="WBParaSite" id="TCLT_0000593701-mRNA-1">
    <property type="protein sequence ID" value="TCLT_0000593701-mRNA-1"/>
    <property type="gene ID" value="TCLT_0000593701"/>
</dbReference>
<comment type="similarity">
    <text evidence="2">Belongs to the prominin family.</text>
</comment>
<organism evidence="10">
    <name type="scientific">Thelazia callipaeda</name>
    <name type="common">Oriental eyeworm</name>
    <name type="synonym">Parasitic nematode</name>
    <dbReference type="NCBI Taxonomy" id="103827"/>
    <lineage>
        <taxon>Eukaryota</taxon>
        <taxon>Metazoa</taxon>
        <taxon>Ecdysozoa</taxon>
        <taxon>Nematoda</taxon>
        <taxon>Chromadorea</taxon>
        <taxon>Rhabditida</taxon>
        <taxon>Spirurina</taxon>
        <taxon>Spiruromorpha</taxon>
        <taxon>Thelazioidea</taxon>
        <taxon>Thelaziidae</taxon>
        <taxon>Thelazia</taxon>
    </lineage>
</organism>
<evidence type="ECO:0000256" key="2">
    <source>
        <dbReference type="ARBA" id="ARBA00006058"/>
    </source>
</evidence>
<sequence>MWSNLDNLFFDSEELIEVLKTGDALLDQARNTTMFLIRTMTNSTDYIRFFLKNANKYVIDLTDLYEKVGTIECDYLPSKRPRIGILGGFSGLIAIAGAFFTGWIVMLIANITFVGGYGIGTICQTLFLDSKMHFIREIPELKIDLINPIDQKYFIVNLGDALMKCKNNKTILSALKFDDLLDVDELAKIADIDQIRERAINTLSDIDLENYFPENLLKDFNESLIKLNSTNNLVHNYAIPRHIVDVEPQLNVSFEQMKNNLSILVKAVTNAYYNSSMMIENYLYSGAFIDDIIHIFTQLFYQTVDDLKDYTSSSKDYLLKNSYGCYPVYVIWHNTGLLLCEQISRPIQGLWASSALIAVVFVPLIVFTTLITKYFFRTKRKYRHEKVRFASEIVIPNSYKYCF</sequence>
<evidence type="ECO:0000313" key="9">
    <source>
        <dbReference type="Proteomes" id="UP000276776"/>
    </source>
</evidence>
<evidence type="ECO:0000313" key="10">
    <source>
        <dbReference type="WBParaSite" id="TCLT_0000593701-mRNA-1"/>
    </source>
</evidence>
<evidence type="ECO:0000256" key="4">
    <source>
        <dbReference type="ARBA" id="ARBA00022989"/>
    </source>
</evidence>
<dbReference type="Pfam" id="PF05478">
    <property type="entry name" value="Prominin"/>
    <property type="match status" value="1"/>
</dbReference>
<keyword evidence="5 7" id="KW-0472">Membrane</keyword>
<keyword evidence="3 7" id="KW-0812">Transmembrane</keyword>
<dbReference type="Proteomes" id="UP000276776">
    <property type="component" value="Unassembled WGS sequence"/>
</dbReference>
<dbReference type="STRING" id="103827.A0A0N5CZL1"/>
<name>A0A0N5CZL1_THECL</name>
<proteinExistence type="inferred from homology"/>
<evidence type="ECO:0000256" key="7">
    <source>
        <dbReference type="SAM" id="Phobius"/>
    </source>
</evidence>